<organism evidence="1 2">
    <name type="scientific">Streptomyces harbinensis</name>
    <dbReference type="NCBI Taxonomy" id="1176198"/>
    <lineage>
        <taxon>Bacteria</taxon>
        <taxon>Bacillati</taxon>
        <taxon>Actinomycetota</taxon>
        <taxon>Actinomycetes</taxon>
        <taxon>Kitasatosporales</taxon>
        <taxon>Streptomycetaceae</taxon>
        <taxon>Streptomyces</taxon>
    </lineage>
</organism>
<proteinExistence type="predicted"/>
<keyword evidence="2" id="KW-1185">Reference proteome</keyword>
<gene>
    <name evidence="1" type="ORF">SAMN05444716_1235</name>
</gene>
<dbReference type="Proteomes" id="UP000198873">
    <property type="component" value="Unassembled WGS sequence"/>
</dbReference>
<evidence type="ECO:0000313" key="1">
    <source>
        <dbReference type="EMBL" id="SFT24079.1"/>
    </source>
</evidence>
<accession>A0A1I6WDM0</accession>
<reference evidence="2" key="1">
    <citation type="submission" date="2016-10" db="EMBL/GenBank/DDBJ databases">
        <authorList>
            <person name="Varghese N."/>
            <person name="Submissions S."/>
        </authorList>
    </citation>
    <scope>NUCLEOTIDE SEQUENCE [LARGE SCALE GENOMIC DNA]</scope>
    <source>
        <strain evidence="2">CGMCC 4.7047</strain>
    </source>
</reference>
<dbReference type="STRING" id="1176198.SAMN05444716_1235"/>
<dbReference type="RefSeq" id="WP_093844597.1">
    <property type="nucleotide sequence ID" value="NZ_FPAB01000023.1"/>
</dbReference>
<protein>
    <submittedName>
        <fullName evidence="1">Uncharacterized protein</fullName>
    </submittedName>
</protein>
<evidence type="ECO:0000313" key="2">
    <source>
        <dbReference type="Proteomes" id="UP000198873"/>
    </source>
</evidence>
<dbReference type="AlphaFoldDB" id="A0A1I6WDM0"/>
<name>A0A1I6WDM0_9ACTN</name>
<sequence length="216" mass="23401">MTDLPDLEVAGGAWYARVPPIAVPVPAAHVADLHGAHAIIRAPGGAGVLYGLRAIGSPRRTSAGLLLDVVPELDWWRSQIVAGAILTPRSVPLADVWIERRLPQQPADTEQHQEQPEQRSPGTAAALLRRLAPGPGAPTPRTPVPARTVPELHGRRIIQITPERPLWDLRAISEPYQTPDGEITANLTSTRDYHRAVLLGEPAAVVPVPLYLLWVE</sequence>
<dbReference type="EMBL" id="FPAB01000023">
    <property type="protein sequence ID" value="SFT24079.1"/>
    <property type="molecule type" value="Genomic_DNA"/>
</dbReference>